<evidence type="ECO:0000256" key="4">
    <source>
        <dbReference type="ARBA" id="ARBA00022801"/>
    </source>
</evidence>
<dbReference type="PANTHER" id="PTHR11086:SF18">
    <property type="entry name" value="DEOXYCYTIDYLATE DEAMINASE"/>
    <property type="match status" value="1"/>
</dbReference>
<evidence type="ECO:0000256" key="1">
    <source>
        <dbReference type="ARBA" id="ARBA00001947"/>
    </source>
</evidence>
<protein>
    <submittedName>
        <fullName evidence="9">Cell division protein DedD</fullName>
    </submittedName>
</protein>
<dbReference type="GO" id="GO:0006220">
    <property type="term" value="P:pyrimidine nucleotide metabolic process"/>
    <property type="evidence" value="ECO:0007669"/>
    <property type="project" value="InterPro"/>
</dbReference>
<dbReference type="InterPro" id="IPR016193">
    <property type="entry name" value="Cytidine_deaminase-like"/>
</dbReference>
<dbReference type="InterPro" id="IPR002125">
    <property type="entry name" value="CMP_dCMP_dom"/>
</dbReference>
<dbReference type="Gene3D" id="3.40.140.10">
    <property type="entry name" value="Cytidine Deaminase, domain 2"/>
    <property type="match status" value="1"/>
</dbReference>
<dbReference type="GO" id="GO:0004132">
    <property type="term" value="F:dCMP deaminase activity"/>
    <property type="evidence" value="ECO:0007669"/>
    <property type="project" value="InterPro"/>
</dbReference>
<evidence type="ECO:0000256" key="3">
    <source>
        <dbReference type="ARBA" id="ARBA00022723"/>
    </source>
</evidence>
<dbReference type="GO" id="GO:0005737">
    <property type="term" value="C:cytoplasm"/>
    <property type="evidence" value="ECO:0007669"/>
    <property type="project" value="TreeGrafter"/>
</dbReference>
<keyword evidence="3 7" id="KW-0479">Metal-binding</keyword>
<feature type="active site" description="Proton donor" evidence="6">
    <location>
        <position position="88"/>
    </location>
</feature>
<proteinExistence type="inferred from homology"/>
<keyword evidence="9" id="KW-0132">Cell division</keyword>
<organism evidence="9 10">
    <name type="scientific">Candidatus Nomurabacteria bacterium RIFCSPLOWO2_01_FULL_42_17</name>
    <dbReference type="NCBI Taxonomy" id="1801780"/>
    <lineage>
        <taxon>Bacteria</taxon>
        <taxon>Candidatus Nomuraibacteriota</taxon>
    </lineage>
</organism>
<dbReference type="PROSITE" id="PS51747">
    <property type="entry name" value="CYT_DCMP_DEAMINASES_2"/>
    <property type="match status" value="1"/>
</dbReference>
<evidence type="ECO:0000256" key="2">
    <source>
        <dbReference type="ARBA" id="ARBA00006576"/>
    </source>
</evidence>
<dbReference type="SUPFAM" id="SSF53927">
    <property type="entry name" value="Cytidine deaminase-like"/>
    <property type="match status" value="1"/>
</dbReference>
<name>A0A1F6XMT8_9BACT</name>
<evidence type="ECO:0000313" key="9">
    <source>
        <dbReference type="EMBL" id="OGI95436.1"/>
    </source>
</evidence>
<evidence type="ECO:0000256" key="5">
    <source>
        <dbReference type="ARBA" id="ARBA00022833"/>
    </source>
</evidence>
<dbReference type="GO" id="GO:0051301">
    <property type="term" value="P:cell division"/>
    <property type="evidence" value="ECO:0007669"/>
    <property type="project" value="UniProtKB-KW"/>
</dbReference>
<feature type="domain" description="CMP/dCMP-type deaminase" evidence="8">
    <location>
        <begin position="12"/>
        <end position="152"/>
    </location>
</feature>
<dbReference type="PANTHER" id="PTHR11086">
    <property type="entry name" value="DEOXYCYTIDYLATE DEAMINASE-RELATED"/>
    <property type="match status" value="1"/>
</dbReference>
<reference evidence="9 10" key="1">
    <citation type="journal article" date="2016" name="Nat. Commun.">
        <title>Thousands of microbial genomes shed light on interconnected biogeochemical processes in an aquifer system.</title>
        <authorList>
            <person name="Anantharaman K."/>
            <person name="Brown C.T."/>
            <person name="Hug L.A."/>
            <person name="Sharon I."/>
            <person name="Castelle C.J."/>
            <person name="Probst A.J."/>
            <person name="Thomas B.C."/>
            <person name="Singh A."/>
            <person name="Wilkins M.J."/>
            <person name="Karaoz U."/>
            <person name="Brodie E.L."/>
            <person name="Williams K.H."/>
            <person name="Hubbard S.S."/>
            <person name="Banfield J.F."/>
        </authorList>
    </citation>
    <scope>NUCLEOTIDE SEQUENCE [LARGE SCALE GENOMIC DNA]</scope>
</reference>
<accession>A0A1F6XMT8</accession>
<comment type="similarity">
    <text evidence="2">Belongs to the cytidine and deoxycytidylate deaminase family.</text>
</comment>
<dbReference type="PIRSF" id="PIRSF006019">
    <property type="entry name" value="dCMP_deaminase"/>
    <property type="match status" value="1"/>
</dbReference>
<gene>
    <name evidence="9" type="ORF">A2917_02645</name>
</gene>
<feature type="binding site" evidence="7">
    <location>
        <position position="117"/>
    </location>
    <ligand>
        <name>Zn(2+)</name>
        <dbReference type="ChEBI" id="CHEBI:29105"/>
        <note>catalytic</note>
    </ligand>
</feature>
<sequence length="165" mass="18291">MRTKPVKYIRLSWDEYFLRMVDVVGSRGTCDRGRSGAILVKDKRILATGYVGSPMGLPHCDEVGHDMHTVTADDGTVSRHCLRTSHAELNVIANAARFGVAIEGATLYCKMTPCYTCAKTIINAGIKRNVVLQDYHASAKSKKIFKKAGVKLEIINKKVESYKDQ</sequence>
<dbReference type="Proteomes" id="UP000178104">
    <property type="component" value="Unassembled WGS sequence"/>
</dbReference>
<dbReference type="InterPro" id="IPR015517">
    <property type="entry name" value="dCMP_deaminase-rel"/>
</dbReference>
<evidence type="ECO:0000256" key="6">
    <source>
        <dbReference type="PIRSR" id="PIRSR006019-1"/>
    </source>
</evidence>
<dbReference type="InterPro" id="IPR016473">
    <property type="entry name" value="dCMP_deaminase"/>
</dbReference>
<dbReference type="EMBL" id="MFVE01000005">
    <property type="protein sequence ID" value="OGI95436.1"/>
    <property type="molecule type" value="Genomic_DNA"/>
</dbReference>
<evidence type="ECO:0000256" key="7">
    <source>
        <dbReference type="PIRSR" id="PIRSR006019-2"/>
    </source>
</evidence>
<dbReference type="InterPro" id="IPR016192">
    <property type="entry name" value="APOBEC/CMP_deaminase_Zn-bd"/>
</dbReference>
<dbReference type="STRING" id="1801780.A2917_02645"/>
<dbReference type="PROSITE" id="PS00903">
    <property type="entry name" value="CYT_DCMP_DEAMINASES_1"/>
    <property type="match status" value="1"/>
</dbReference>
<feature type="binding site" evidence="7">
    <location>
        <position position="114"/>
    </location>
    <ligand>
        <name>Zn(2+)</name>
        <dbReference type="ChEBI" id="CHEBI:29105"/>
        <note>catalytic</note>
    </ligand>
</feature>
<dbReference type="CDD" id="cd01286">
    <property type="entry name" value="deoxycytidylate_deaminase"/>
    <property type="match status" value="1"/>
</dbReference>
<keyword evidence="4" id="KW-0378">Hydrolase</keyword>
<dbReference type="Pfam" id="PF00383">
    <property type="entry name" value="dCMP_cyt_deam_1"/>
    <property type="match status" value="1"/>
</dbReference>
<keyword evidence="5 7" id="KW-0862">Zinc</keyword>
<dbReference type="AlphaFoldDB" id="A0A1F6XMT8"/>
<dbReference type="GO" id="GO:0008270">
    <property type="term" value="F:zinc ion binding"/>
    <property type="evidence" value="ECO:0007669"/>
    <property type="project" value="InterPro"/>
</dbReference>
<feature type="binding site" evidence="7">
    <location>
        <position position="86"/>
    </location>
    <ligand>
        <name>Zn(2+)</name>
        <dbReference type="ChEBI" id="CHEBI:29105"/>
        <note>catalytic</note>
    </ligand>
</feature>
<evidence type="ECO:0000313" key="10">
    <source>
        <dbReference type="Proteomes" id="UP000178104"/>
    </source>
</evidence>
<comment type="caution">
    <text evidence="9">The sequence shown here is derived from an EMBL/GenBank/DDBJ whole genome shotgun (WGS) entry which is preliminary data.</text>
</comment>
<evidence type="ECO:0000259" key="8">
    <source>
        <dbReference type="PROSITE" id="PS51747"/>
    </source>
</evidence>
<dbReference type="InterPro" id="IPR035105">
    <property type="entry name" value="Deoxycytidylate_deaminase_dom"/>
</dbReference>
<comment type="cofactor">
    <cofactor evidence="1 7">
        <name>Zn(2+)</name>
        <dbReference type="ChEBI" id="CHEBI:29105"/>
    </cofactor>
</comment>
<keyword evidence="9" id="KW-0131">Cell cycle</keyword>